<proteinExistence type="predicted"/>
<sequence length="453" mass="51030">MAEATTLTKNESIETSVVLSPEQIETYLELKQVIQDKLDAFIDVGMALARIRQEKLYKADFGTWPDFCASFKSLRYPEGLSSGRADQLIRAAEASVLIEDIELPPLNEAILRELQKHDKENWKEITSLAKSVSDSTGHKITAPFIAAIAQEIEVAPFSELQEMYAPYGGIQRIFPKNTTERPFMYRTVDHPEKGSDAWFKTMLDAISWHQVNNLPAGAKLPREEAETQDDPVRGAGGPAGQTLEQIDRNSKLIDEINDSDASSGLESGVEPNKKANLWTTSANDEDDPGKERDERWTPEKYWLPALDMHSRAAFDLDPATCDGATVPARCRYTKENNGLLLPWDADLLWANWPYSENREWTDKFITEYERGAIATAFILDKTDNRTYWYQTLIRAADAYCLVDHGIRHLNTDGGAQFGSTIFYYGPDPVAFAKAYQHLGFIGQTLRLATDEQF</sequence>
<comment type="caution">
    <text evidence="2">The sequence shown here is derived from an EMBL/GenBank/DDBJ whole genome shotgun (WGS) entry which is preliminary data.</text>
</comment>
<dbReference type="RefSeq" id="WP_215609325.1">
    <property type="nucleotide sequence ID" value="NZ_JADOES010000023.1"/>
</dbReference>
<dbReference type="GO" id="GO:0009007">
    <property type="term" value="F:site-specific DNA-methyltransferase (adenine-specific) activity"/>
    <property type="evidence" value="ECO:0007669"/>
    <property type="project" value="InterPro"/>
</dbReference>
<dbReference type="Pfam" id="PF05869">
    <property type="entry name" value="Dam"/>
    <property type="match status" value="1"/>
</dbReference>
<organism evidence="2 3">
    <name type="scientific">Leptothoe spongobia TAU-MAC 1115</name>
    <dbReference type="NCBI Taxonomy" id="1967444"/>
    <lineage>
        <taxon>Bacteria</taxon>
        <taxon>Bacillati</taxon>
        <taxon>Cyanobacteriota</taxon>
        <taxon>Cyanophyceae</taxon>
        <taxon>Nodosilineales</taxon>
        <taxon>Cymatolegaceae</taxon>
        <taxon>Leptothoe</taxon>
        <taxon>Leptothoe spongobia</taxon>
    </lineage>
</organism>
<evidence type="ECO:0000313" key="3">
    <source>
        <dbReference type="Proteomes" id="UP000717364"/>
    </source>
</evidence>
<gene>
    <name evidence="2" type="ORF">IXB50_12575</name>
</gene>
<evidence type="ECO:0000256" key="1">
    <source>
        <dbReference type="SAM" id="MobiDB-lite"/>
    </source>
</evidence>
<dbReference type="GO" id="GO:0009307">
    <property type="term" value="P:DNA restriction-modification system"/>
    <property type="evidence" value="ECO:0007669"/>
    <property type="project" value="InterPro"/>
</dbReference>
<feature type="region of interest" description="Disordered" evidence="1">
    <location>
        <begin position="221"/>
        <end position="245"/>
    </location>
</feature>
<feature type="region of interest" description="Disordered" evidence="1">
    <location>
        <begin position="258"/>
        <end position="294"/>
    </location>
</feature>
<keyword evidence="3" id="KW-1185">Reference proteome</keyword>
<protein>
    <submittedName>
        <fullName evidence="2">Uncharacterized protein</fullName>
    </submittedName>
</protein>
<reference evidence="2" key="2">
    <citation type="journal article" date="2021" name="Mar. Drugs">
        <title>Genome Reduction and Secondary Metabolism of the Marine Sponge-Associated Cyanobacterium Leptothoe.</title>
        <authorList>
            <person name="Konstantinou D."/>
            <person name="Popin R.V."/>
            <person name="Fewer D.P."/>
            <person name="Sivonen K."/>
            <person name="Gkelis S."/>
        </authorList>
    </citation>
    <scope>NUCLEOTIDE SEQUENCE</scope>
    <source>
        <strain evidence="2">TAU-MAC 1115</strain>
    </source>
</reference>
<dbReference type="InterPro" id="IPR008593">
    <property type="entry name" value="Dam_MeTrfase"/>
</dbReference>
<accession>A0A947GKC8</accession>
<dbReference type="Proteomes" id="UP000717364">
    <property type="component" value="Unassembled WGS sequence"/>
</dbReference>
<dbReference type="EMBL" id="JADOES010000023">
    <property type="protein sequence ID" value="MBT9316257.1"/>
    <property type="molecule type" value="Genomic_DNA"/>
</dbReference>
<name>A0A947GKC8_9CYAN</name>
<evidence type="ECO:0000313" key="2">
    <source>
        <dbReference type="EMBL" id="MBT9316257.1"/>
    </source>
</evidence>
<dbReference type="AlphaFoldDB" id="A0A947GKC8"/>
<reference evidence="2" key="1">
    <citation type="submission" date="2020-11" db="EMBL/GenBank/DDBJ databases">
        <authorList>
            <person name="Konstantinou D."/>
            <person name="Gkelis S."/>
            <person name="Popin R."/>
            <person name="Fewer D."/>
            <person name="Sivonen K."/>
        </authorList>
    </citation>
    <scope>NUCLEOTIDE SEQUENCE</scope>
    <source>
        <strain evidence="2">TAU-MAC 1115</strain>
    </source>
</reference>
<dbReference type="GO" id="GO:0003677">
    <property type="term" value="F:DNA binding"/>
    <property type="evidence" value="ECO:0007669"/>
    <property type="project" value="InterPro"/>
</dbReference>